<dbReference type="SUPFAM" id="SSF52540">
    <property type="entry name" value="P-loop containing nucleoside triphosphate hydrolases"/>
    <property type="match status" value="1"/>
</dbReference>
<dbReference type="GO" id="GO:0016887">
    <property type="term" value="F:ATP hydrolysis activity"/>
    <property type="evidence" value="ECO:0007669"/>
    <property type="project" value="InterPro"/>
</dbReference>
<dbReference type="AlphaFoldDB" id="A0A016QUK8"/>
<comment type="similarity">
    <text evidence="3">Belongs to the MoxR family.</text>
</comment>
<dbReference type="PANTHER" id="PTHR42759:SF5">
    <property type="entry name" value="METHANOL DEHYDROGENASE REGULATOR"/>
    <property type="match status" value="1"/>
</dbReference>
<comment type="caution">
    <text evidence="6">The sequence shown here is derived from an EMBL/GenBank/DDBJ whole genome shotgun (WGS) entry which is preliminary data.</text>
</comment>
<dbReference type="PANTHER" id="PTHR42759">
    <property type="entry name" value="MOXR FAMILY PROTEIN"/>
    <property type="match status" value="1"/>
</dbReference>
<evidence type="ECO:0000313" key="7">
    <source>
        <dbReference type="Proteomes" id="UP000020492"/>
    </source>
</evidence>
<protein>
    <submittedName>
        <fullName evidence="6">Methanol dehydrogenase regulatory protein</fullName>
    </submittedName>
</protein>
<dbReference type="SMART" id="SM00382">
    <property type="entry name" value="AAA"/>
    <property type="match status" value="1"/>
</dbReference>
<dbReference type="STRING" id="1476583.DEIPH_ctg002orf0112"/>
<accession>A0A016QUK8</accession>
<evidence type="ECO:0000313" key="6">
    <source>
        <dbReference type="EMBL" id="EYB69778.1"/>
    </source>
</evidence>
<name>A0A016QUK8_9DEIO</name>
<dbReference type="FunFam" id="3.40.50.300:FF:000640">
    <property type="entry name" value="MoxR family ATPase"/>
    <property type="match status" value="1"/>
</dbReference>
<keyword evidence="1" id="KW-0547">Nucleotide-binding</keyword>
<dbReference type="PIRSF" id="PIRSF002849">
    <property type="entry name" value="AAA_ATPase_chaperone_MoxR_prd"/>
    <property type="match status" value="1"/>
</dbReference>
<dbReference type="Pfam" id="PF17863">
    <property type="entry name" value="AAA_lid_2"/>
    <property type="match status" value="1"/>
</dbReference>
<dbReference type="InterPro" id="IPR003593">
    <property type="entry name" value="AAA+_ATPase"/>
</dbReference>
<evidence type="ECO:0000256" key="3">
    <source>
        <dbReference type="ARBA" id="ARBA00061607"/>
    </source>
</evidence>
<dbReference type="Gene3D" id="3.40.50.300">
    <property type="entry name" value="P-loop containing nucleotide triphosphate hydrolases"/>
    <property type="match status" value="1"/>
</dbReference>
<keyword evidence="2" id="KW-0067">ATP-binding</keyword>
<evidence type="ECO:0000256" key="4">
    <source>
        <dbReference type="SAM" id="MobiDB-lite"/>
    </source>
</evidence>
<dbReference type="Proteomes" id="UP000020492">
    <property type="component" value="Unassembled WGS sequence"/>
</dbReference>
<dbReference type="InterPro" id="IPR050764">
    <property type="entry name" value="CbbQ/NirQ/NorQ/GpvN"/>
</dbReference>
<evidence type="ECO:0000256" key="2">
    <source>
        <dbReference type="ARBA" id="ARBA00022840"/>
    </source>
</evidence>
<dbReference type="InterPro" id="IPR041628">
    <property type="entry name" value="ChlI/MoxR_AAA_lid"/>
</dbReference>
<feature type="domain" description="AAA+ ATPase" evidence="5">
    <location>
        <begin position="43"/>
        <end position="184"/>
    </location>
</feature>
<dbReference type="RefSeq" id="WP_034352238.1">
    <property type="nucleotide sequence ID" value="NZ_JHAC01000002.1"/>
</dbReference>
<reference evidence="6 7" key="1">
    <citation type="submission" date="2014-03" db="EMBL/GenBank/DDBJ databases">
        <title>Draft genome sequence of Deinococcus phoenicis 1P10ME.</title>
        <authorList>
            <person name="Stepanov V.G."/>
            <person name="Vaishampayan P."/>
            <person name="Venkateswaran K."/>
            <person name="Fox G.E."/>
        </authorList>
    </citation>
    <scope>NUCLEOTIDE SEQUENCE [LARGE SCALE GENOMIC DNA]</scope>
    <source>
        <strain evidence="6 7">1P10ME</strain>
    </source>
</reference>
<dbReference type="InterPro" id="IPR011703">
    <property type="entry name" value="ATPase_AAA-3"/>
</dbReference>
<dbReference type="Pfam" id="PF07726">
    <property type="entry name" value="AAA_3"/>
    <property type="match status" value="1"/>
</dbReference>
<feature type="region of interest" description="Disordered" evidence="4">
    <location>
        <begin position="318"/>
        <end position="338"/>
    </location>
</feature>
<dbReference type="eggNOG" id="COG0714">
    <property type="taxonomic scope" value="Bacteria"/>
</dbReference>
<keyword evidence="7" id="KW-1185">Reference proteome</keyword>
<dbReference type="EMBL" id="JHAC01000002">
    <property type="protein sequence ID" value="EYB69778.1"/>
    <property type="molecule type" value="Genomic_DNA"/>
</dbReference>
<dbReference type="PATRIC" id="fig|1476583.3.peg.140"/>
<proteinExistence type="inferred from homology"/>
<evidence type="ECO:0000259" key="5">
    <source>
        <dbReference type="SMART" id="SM00382"/>
    </source>
</evidence>
<organism evidence="6 7">
    <name type="scientific">Deinococcus phoenicis</name>
    <dbReference type="NCBI Taxonomy" id="1476583"/>
    <lineage>
        <taxon>Bacteria</taxon>
        <taxon>Thermotogati</taxon>
        <taxon>Deinococcota</taxon>
        <taxon>Deinococci</taxon>
        <taxon>Deinococcales</taxon>
        <taxon>Deinococcaceae</taxon>
        <taxon>Deinococcus</taxon>
    </lineage>
</organism>
<evidence type="ECO:0000256" key="1">
    <source>
        <dbReference type="ARBA" id="ARBA00022741"/>
    </source>
</evidence>
<sequence length="338" mass="35328">MTNAKEGEQGRVQGYAARVLENVARVLVGKEDVTRLALAGVLAGGHLLLEDAPGTGKTMLARALAASLGLGFRRVQFTPDLLPGDVTGVSVYRPATGEFEFVPGPIFTGLLLADEINRATPKTQSALLEAMGEGQVTESGVTHVLPQPFVVIATQNPIEHEGTYRLPEAQLDRFLLKLSVGYPTLEEEVRMLARLQGAHPIDTLGPVAGPADLLAARAAVQAVRVSDDLRRYMAALSARTRSHAQVALGGGPRASLALQGVAQALAALAGRGFVLPDDVKAAAPGVLAHRLTLRIEARLAGTRPEEVVADVLRQEPVPADPAAGGRLPGEHVPAGAAL</sequence>
<dbReference type="OrthoDB" id="9808397at2"/>
<dbReference type="CDD" id="cd00009">
    <property type="entry name" value="AAA"/>
    <property type="match status" value="1"/>
</dbReference>
<gene>
    <name evidence="6" type="ORF">DEIPH_ctg002orf0112</name>
</gene>
<dbReference type="Gene3D" id="1.10.8.80">
    <property type="entry name" value="Magnesium chelatase subunit I, C-Terminal domain"/>
    <property type="match status" value="1"/>
</dbReference>
<dbReference type="GO" id="GO:0005524">
    <property type="term" value="F:ATP binding"/>
    <property type="evidence" value="ECO:0007669"/>
    <property type="project" value="UniProtKB-KW"/>
</dbReference>
<dbReference type="InterPro" id="IPR027417">
    <property type="entry name" value="P-loop_NTPase"/>
</dbReference>